<organism evidence="4">
    <name type="scientific">Caenorhabditis brenneri</name>
    <name type="common">Nematode worm</name>
    <dbReference type="NCBI Taxonomy" id="135651"/>
    <lineage>
        <taxon>Eukaryota</taxon>
        <taxon>Metazoa</taxon>
        <taxon>Ecdysozoa</taxon>
        <taxon>Nematoda</taxon>
        <taxon>Chromadorea</taxon>
        <taxon>Rhabditida</taxon>
        <taxon>Rhabditina</taxon>
        <taxon>Rhabditomorpha</taxon>
        <taxon>Rhabditoidea</taxon>
        <taxon>Rhabditidae</taxon>
        <taxon>Peloderinae</taxon>
        <taxon>Caenorhabditis</taxon>
    </lineage>
</organism>
<proteinExistence type="predicted"/>
<evidence type="ECO:0000256" key="1">
    <source>
        <dbReference type="SAM" id="MobiDB-lite"/>
    </source>
</evidence>
<name>G0MJ32_CAEBE</name>
<dbReference type="FunCoup" id="G0MJ32">
    <property type="interactions" value="1118"/>
</dbReference>
<dbReference type="EMBL" id="GL379796">
    <property type="protein sequence ID" value="EGT31270.1"/>
    <property type="molecule type" value="Genomic_DNA"/>
</dbReference>
<feature type="region of interest" description="Disordered" evidence="1">
    <location>
        <begin position="99"/>
        <end position="119"/>
    </location>
</feature>
<protein>
    <submittedName>
        <fullName evidence="3">Uncharacterized protein</fullName>
    </submittedName>
</protein>
<feature type="compositionally biased region" description="Polar residues" evidence="1">
    <location>
        <begin position="237"/>
        <end position="265"/>
    </location>
</feature>
<dbReference type="HOGENOM" id="CLU_802208_0_0_1"/>
<feature type="chain" id="PRO_5003403151" evidence="2">
    <location>
        <begin position="20"/>
        <end position="346"/>
    </location>
</feature>
<dbReference type="AlphaFoldDB" id="G0MJ32"/>
<feature type="signal peptide" evidence="2">
    <location>
        <begin position="1"/>
        <end position="19"/>
    </location>
</feature>
<dbReference type="OrthoDB" id="5877508at2759"/>
<keyword evidence="4" id="KW-1185">Reference proteome</keyword>
<feature type="region of interest" description="Disordered" evidence="1">
    <location>
        <begin position="231"/>
        <end position="280"/>
    </location>
</feature>
<evidence type="ECO:0000313" key="4">
    <source>
        <dbReference type="Proteomes" id="UP000008068"/>
    </source>
</evidence>
<dbReference type="eggNOG" id="ENOG502QQIF">
    <property type="taxonomic scope" value="Eukaryota"/>
</dbReference>
<dbReference type="InParanoid" id="G0MJ32"/>
<reference evidence="4" key="1">
    <citation type="submission" date="2011-07" db="EMBL/GenBank/DDBJ databases">
        <authorList>
            <consortium name="Caenorhabditis brenneri Sequencing and Analysis Consortium"/>
            <person name="Wilson R.K."/>
        </authorList>
    </citation>
    <scope>NUCLEOTIDE SEQUENCE [LARGE SCALE GENOMIC DNA]</scope>
    <source>
        <strain evidence="4">PB2801</strain>
    </source>
</reference>
<evidence type="ECO:0000313" key="3">
    <source>
        <dbReference type="EMBL" id="EGT31270.1"/>
    </source>
</evidence>
<accession>G0MJ32</accession>
<dbReference type="Proteomes" id="UP000008068">
    <property type="component" value="Unassembled WGS sequence"/>
</dbReference>
<sequence length="346" mass="37190">MNSLSIFFVLSIFAHFVFGYSKFPTGGKLSPEENQKRLDTCGMGRLDIVTQTTNQQTFHRMSWFQDGICLLTGICYGEPNKITIPVPIIPPIKATVPITTRGLTPRPTTLKHPTVKPTTTTTVKPAVTQTPKALTTITSTTTSTQPPTVPTTTVKATTVTTTPTTTTTVEPVITEPSGAFTAVTSTTTSTKPLPVPKTVAPVAPSTVGEAKSQVTTDPGEFLTLTAQVTTPTTAKASTNSDSMTVPTILPQNSTDEATPDSSVDSSAEDPPPNDPVTYEPPLALGIDFSLGPEQTEPSIDYEEYEERKKHMDDDDQDYKNFWMDETGNGGRKMELLLVLAGVFMGI</sequence>
<gene>
    <name evidence="3" type="ORF">CAEBREN_23733</name>
</gene>
<evidence type="ECO:0000256" key="2">
    <source>
        <dbReference type="SAM" id="SignalP"/>
    </source>
</evidence>
<keyword evidence="2" id="KW-0732">Signal</keyword>